<dbReference type="InterPro" id="IPR007280">
    <property type="entry name" value="Peptidase_C_arc/bac"/>
</dbReference>
<evidence type="ECO:0000313" key="5">
    <source>
        <dbReference type="EMBL" id="XCM39300.1"/>
    </source>
</evidence>
<dbReference type="PROSITE" id="PS00330">
    <property type="entry name" value="HEMOLYSIN_CALCIUM"/>
    <property type="match status" value="3"/>
</dbReference>
<dbReference type="Gene3D" id="2.150.10.10">
    <property type="entry name" value="Serralysin-like metalloprotease, C-terminal"/>
    <property type="match status" value="3"/>
</dbReference>
<dbReference type="PANTHER" id="PTHR38340">
    <property type="entry name" value="S-LAYER PROTEIN"/>
    <property type="match status" value="1"/>
</dbReference>
<proteinExistence type="predicted"/>
<name>A0AAU8JJ33_9CYAN</name>
<dbReference type="GO" id="GO:0005576">
    <property type="term" value="C:extracellular region"/>
    <property type="evidence" value="ECO:0007669"/>
    <property type="project" value="UniProtKB-SubCell"/>
</dbReference>
<dbReference type="RefSeq" id="WP_054464658.1">
    <property type="nucleotide sequence ID" value="NZ_CP159837.1"/>
</dbReference>
<dbReference type="InterPro" id="IPR050557">
    <property type="entry name" value="RTX_toxin/Mannuronan_C5-epim"/>
</dbReference>
<dbReference type="SUPFAM" id="SSF89260">
    <property type="entry name" value="Collagen-binding domain"/>
    <property type="match status" value="1"/>
</dbReference>
<evidence type="ECO:0000256" key="2">
    <source>
        <dbReference type="ARBA" id="ARBA00022525"/>
    </source>
</evidence>
<dbReference type="PANTHER" id="PTHR38340:SF1">
    <property type="entry name" value="S-LAYER PROTEIN"/>
    <property type="match status" value="1"/>
</dbReference>
<dbReference type="Pfam" id="PF00353">
    <property type="entry name" value="HemolysinCabind"/>
    <property type="match status" value="4"/>
</dbReference>
<dbReference type="InterPro" id="IPR018511">
    <property type="entry name" value="Hemolysin-typ_Ca-bd_CS"/>
</dbReference>
<evidence type="ECO:0000256" key="1">
    <source>
        <dbReference type="ARBA" id="ARBA00004613"/>
    </source>
</evidence>
<keyword evidence="2" id="KW-0964">Secreted</keyword>
<dbReference type="GO" id="GO:0005509">
    <property type="term" value="F:calcium ion binding"/>
    <property type="evidence" value="ECO:0007669"/>
    <property type="project" value="InterPro"/>
</dbReference>
<accession>A0AAU8JJ33</accession>
<sequence>MTTILGNLDPNEIIGTNLANTIQGLDGNDTLRGLLGDDLLNGNRGNDLLFGGEGNDLLYGGRDDDTLFGDDGNDTLFGDLGNDLLQGNAGDDFLFGLDGDDILRGGNGSDNLSGGEGDDTLYGDIGDDFVNGNQGNDEILGGDGSDTLRGGQGDDILIGGFGDDFLWGDRGNDTLTGGTGSDRFVLQSLGRTLITDYDDTEDFLVIDENDISFDDLTWASATTISRDNSLVESTVFSLKSTGKVIAILEGVSSRVIDVNDFLTINGQPVTSSGSGTNNTQTPTNTGNTNQQEDINDLTEAEDLGTLNGTLTIDNGSLSDSNIADIYRFRLESDATFRAVMNNLSANADIQLIQDDGNGIIEEADIRKSSENTGTLAERVEDPLTAGVYYVRVLRVEGDTTYDLTLTV</sequence>
<dbReference type="PRINTS" id="PR00313">
    <property type="entry name" value="CABNDNGRPT"/>
</dbReference>
<comment type="subcellular location">
    <subcellularLocation>
        <location evidence="1">Secreted</location>
    </subcellularLocation>
</comment>
<gene>
    <name evidence="5" type="ORF">ABWT76_002210</name>
</gene>
<dbReference type="EMBL" id="CP159837">
    <property type="protein sequence ID" value="XCM39300.1"/>
    <property type="molecule type" value="Genomic_DNA"/>
</dbReference>
<protein>
    <submittedName>
        <fullName evidence="5">Calcium-binding protein</fullName>
    </submittedName>
</protein>
<dbReference type="Gene3D" id="2.60.120.380">
    <property type="match status" value="1"/>
</dbReference>
<dbReference type="InterPro" id="IPR001343">
    <property type="entry name" value="Hemolysn_Ca-bd"/>
</dbReference>
<dbReference type="Pfam" id="PF04151">
    <property type="entry name" value="PPC"/>
    <property type="match status" value="1"/>
</dbReference>
<evidence type="ECO:0000256" key="3">
    <source>
        <dbReference type="SAM" id="MobiDB-lite"/>
    </source>
</evidence>
<evidence type="ECO:0000259" key="4">
    <source>
        <dbReference type="Pfam" id="PF04151"/>
    </source>
</evidence>
<dbReference type="AlphaFoldDB" id="A0AAU8JJ33"/>
<reference evidence="5" key="1">
    <citation type="submission" date="2024-07" db="EMBL/GenBank/DDBJ databases">
        <authorList>
            <person name="Kim Y.J."/>
            <person name="Jeong J.Y."/>
        </authorList>
    </citation>
    <scope>NUCLEOTIDE SEQUENCE</scope>
    <source>
        <strain evidence="5">GIHE-MW2</strain>
    </source>
</reference>
<feature type="domain" description="Peptidase C-terminal archaeal/bacterial" evidence="4">
    <location>
        <begin position="324"/>
        <end position="392"/>
    </location>
</feature>
<dbReference type="InterPro" id="IPR011049">
    <property type="entry name" value="Serralysin-like_metalloprot_C"/>
</dbReference>
<dbReference type="SUPFAM" id="SSF51120">
    <property type="entry name" value="beta-Roll"/>
    <property type="match status" value="2"/>
</dbReference>
<organism evidence="5">
    <name type="scientific">Planktothricoides raciborskii GIHE-MW2</name>
    <dbReference type="NCBI Taxonomy" id="2792601"/>
    <lineage>
        <taxon>Bacteria</taxon>
        <taxon>Bacillati</taxon>
        <taxon>Cyanobacteriota</taxon>
        <taxon>Cyanophyceae</taxon>
        <taxon>Oscillatoriophycideae</taxon>
        <taxon>Oscillatoriales</taxon>
        <taxon>Oscillatoriaceae</taxon>
        <taxon>Planktothricoides</taxon>
    </lineage>
</organism>
<feature type="region of interest" description="Disordered" evidence="3">
    <location>
        <begin position="267"/>
        <end position="291"/>
    </location>
</feature>
<feature type="compositionally biased region" description="Low complexity" evidence="3">
    <location>
        <begin position="270"/>
        <end position="291"/>
    </location>
</feature>